<dbReference type="PANTHER" id="PTHR46142">
    <property type="match status" value="1"/>
</dbReference>
<dbReference type="SUPFAM" id="SSF54593">
    <property type="entry name" value="Glyoxalase/Bleomycin resistance protein/Dihydroxybiphenyl dioxygenase"/>
    <property type="match status" value="1"/>
</dbReference>
<dbReference type="PANTHER" id="PTHR46142:SF3">
    <property type="entry name" value="F18B13.24 PROTEIN"/>
    <property type="match status" value="1"/>
</dbReference>
<dbReference type="Proteomes" id="UP000525329">
    <property type="component" value="Unassembled WGS sequence"/>
</dbReference>
<proteinExistence type="predicted"/>
<protein>
    <recommendedName>
        <fullName evidence="3">VOC domain-containing protein</fullName>
    </recommendedName>
</protein>
<evidence type="ECO:0000313" key="1">
    <source>
        <dbReference type="EMBL" id="NYT52411.1"/>
    </source>
</evidence>
<evidence type="ECO:0008006" key="3">
    <source>
        <dbReference type="Google" id="ProtNLM"/>
    </source>
</evidence>
<accession>A0A853GD10</accession>
<dbReference type="Gene3D" id="3.10.180.10">
    <property type="entry name" value="2,3-Dihydroxybiphenyl 1,2-Dioxygenase, domain 1"/>
    <property type="match status" value="1"/>
</dbReference>
<reference evidence="1 2" key="1">
    <citation type="submission" date="2020-05" db="EMBL/GenBank/DDBJ databases">
        <title>Horizontal transmission and recombination maintain forever young bacterial symbiont genomes.</title>
        <authorList>
            <person name="Russell S.L."/>
            <person name="Pepper-Tunick E."/>
            <person name="Svedberg J."/>
            <person name="Byrne A."/>
            <person name="Ruelas Castillo J."/>
            <person name="Vollmers C."/>
            <person name="Beinart R.A."/>
            <person name="Corbett-Detig R."/>
        </authorList>
    </citation>
    <scope>NUCLEOTIDE SEQUENCE [LARGE SCALE GENOMIC DNA]</scope>
    <source>
        <strain evidence="1">Monterey_2004</strain>
    </source>
</reference>
<dbReference type="InterPro" id="IPR029068">
    <property type="entry name" value="Glyas_Bleomycin-R_OHBP_Dase"/>
</dbReference>
<organism evidence="1 2">
    <name type="scientific">Candidatus Vesicomyosocius endoextente</name>
    <dbReference type="NCBI Taxonomy" id="2738853"/>
    <lineage>
        <taxon>Bacteria</taxon>
        <taxon>Pseudomonadati</taxon>
        <taxon>Pseudomonadota</taxon>
        <taxon>Gammaproteobacteria</taxon>
        <taxon>Candidatus Pseudothioglobaceae</taxon>
        <taxon>Candidatus Vesicomyidisocius</taxon>
    </lineage>
</organism>
<name>A0A853GD10_9GAMM</name>
<comment type="caution">
    <text evidence="1">The sequence shown here is derived from an EMBL/GenBank/DDBJ whole genome shotgun (WGS) entry which is preliminary data.</text>
</comment>
<sequence>MNIRFSHIAIRCNNINTIAIFFTEVIGLEKGFRPYFIFPGYWLYSPKNKQEAIIHILSKKAKLSIRTNNYNNLLDHIAFVRDDYPIFIKHINKLEINFYEKFIPDLNTKQVFLKGPENITIEVNFII</sequence>
<evidence type="ECO:0000313" key="2">
    <source>
        <dbReference type="Proteomes" id="UP000525329"/>
    </source>
</evidence>
<dbReference type="EMBL" id="JACCHU010000001">
    <property type="protein sequence ID" value="NYT52411.1"/>
    <property type="molecule type" value="Genomic_DNA"/>
</dbReference>
<dbReference type="AlphaFoldDB" id="A0A853GD10"/>
<gene>
    <name evidence="1" type="ORF">H0A74_02400</name>
</gene>